<evidence type="ECO:0008006" key="9">
    <source>
        <dbReference type="Google" id="ProtNLM"/>
    </source>
</evidence>
<proteinExistence type="predicted"/>
<keyword evidence="2" id="KW-0662">Pyridine nucleotide biosynthesis</keyword>
<comment type="pathway">
    <text evidence="1">Cofactor biosynthesis; NAD(+) biosynthesis.</text>
</comment>
<organism evidence="8">
    <name type="scientific">Entomoneis paludosa</name>
    <dbReference type="NCBI Taxonomy" id="265537"/>
    <lineage>
        <taxon>Eukaryota</taxon>
        <taxon>Sar</taxon>
        <taxon>Stramenopiles</taxon>
        <taxon>Ochrophyta</taxon>
        <taxon>Bacillariophyta</taxon>
        <taxon>Bacillariophyceae</taxon>
        <taxon>Bacillariophycidae</taxon>
        <taxon>Entomoneidaceae</taxon>
        <taxon>Entomoneis</taxon>
    </lineage>
</organism>
<keyword evidence="5" id="KW-0547">Nucleotide-binding</keyword>
<evidence type="ECO:0000256" key="1">
    <source>
        <dbReference type="ARBA" id="ARBA00004790"/>
    </source>
</evidence>
<dbReference type="SUPFAM" id="SSF52374">
    <property type="entry name" value="Nucleotidylyl transferase"/>
    <property type="match status" value="1"/>
</dbReference>
<dbReference type="InterPro" id="IPR014729">
    <property type="entry name" value="Rossmann-like_a/b/a_fold"/>
</dbReference>
<keyword evidence="3" id="KW-0808">Transferase</keyword>
<reference evidence="8" key="1">
    <citation type="submission" date="2021-01" db="EMBL/GenBank/DDBJ databases">
        <authorList>
            <person name="Corre E."/>
            <person name="Pelletier E."/>
            <person name="Niang G."/>
            <person name="Scheremetjew M."/>
            <person name="Finn R."/>
            <person name="Kale V."/>
            <person name="Holt S."/>
            <person name="Cochrane G."/>
            <person name="Meng A."/>
            <person name="Brown T."/>
            <person name="Cohen L."/>
        </authorList>
    </citation>
    <scope>NUCLEOTIDE SEQUENCE</scope>
    <source>
        <strain evidence="8">CCMP125</strain>
    </source>
</reference>
<accession>A0A7S3DQZ2</accession>
<evidence type="ECO:0000256" key="6">
    <source>
        <dbReference type="ARBA" id="ARBA00022840"/>
    </source>
</evidence>
<dbReference type="PANTHER" id="PTHR39321:SF3">
    <property type="entry name" value="PHOSPHOPANTETHEINE ADENYLYLTRANSFERASE"/>
    <property type="match status" value="1"/>
</dbReference>
<dbReference type="PANTHER" id="PTHR39321">
    <property type="entry name" value="NICOTINATE-NUCLEOTIDE ADENYLYLTRANSFERASE-RELATED"/>
    <property type="match status" value="1"/>
</dbReference>
<dbReference type="InterPro" id="IPR005248">
    <property type="entry name" value="NadD/NMNAT"/>
</dbReference>
<gene>
    <name evidence="8" type="ORF">APAL1065_LOCUS14382</name>
</gene>
<evidence type="ECO:0000256" key="4">
    <source>
        <dbReference type="ARBA" id="ARBA00022695"/>
    </source>
</evidence>
<dbReference type="EMBL" id="HBHT01021442">
    <property type="protein sequence ID" value="CAD9971055.1"/>
    <property type="molecule type" value="Transcribed_RNA"/>
</dbReference>
<dbReference type="GO" id="GO:0009435">
    <property type="term" value="P:NAD+ biosynthetic process"/>
    <property type="evidence" value="ECO:0007669"/>
    <property type="project" value="InterPro"/>
</dbReference>
<keyword evidence="4" id="KW-0548">Nucleotidyltransferase</keyword>
<keyword evidence="7" id="KW-0520">NAD</keyword>
<protein>
    <recommendedName>
        <fullName evidence="9">Nicotinamide-nucleotide adenylyltransferase</fullName>
    </recommendedName>
</protein>
<evidence type="ECO:0000256" key="7">
    <source>
        <dbReference type="ARBA" id="ARBA00023027"/>
    </source>
</evidence>
<evidence type="ECO:0000256" key="3">
    <source>
        <dbReference type="ARBA" id="ARBA00022679"/>
    </source>
</evidence>
<keyword evidence="6" id="KW-0067">ATP-binding</keyword>
<dbReference type="AlphaFoldDB" id="A0A7S3DQZ2"/>
<dbReference type="GO" id="GO:0016779">
    <property type="term" value="F:nucleotidyltransferase activity"/>
    <property type="evidence" value="ECO:0007669"/>
    <property type="project" value="UniProtKB-KW"/>
</dbReference>
<evidence type="ECO:0000313" key="8">
    <source>
        <dbReference type="EMBL" id="CAD9971055.1"/>
    </source>
</evidence>
<dbReference type="Gene3D" id="3.40.50.620">
    <property type="entry name" value="HUPs"/>
    <property type="match status" value="1"/>
</dbReference>
<sequence>MTAEEPTGDSQQQKPQRRVALFGISGDPPTGYGGHVGIAQQLLDHLGDAVDEIRILPVYRHTFVEKQQRLIPYDDRLAMCRLAFGPLRKQEQSPNQVDDATTTTSTQIVVSNAEYESWKWATQGRQATDVCVGTAALMDYLHHTEPHTVFSFCLGADSFCSLLDGKWQETDRVLALMQGRFIVVNRIYPTNHGQQNQATTDIQDQERRALQERVASVPGAILLPPNPALGTVSSSQVRSWLKEQGSSSNELVDRPERIVPSVLEYIQQHGLYQPDK</sequence>
<evidence type="ECO:0000256" key="5">
    <source>
        <dbReference type="ARBA" id="ARBA00022741"/>
    </source>
</evidence>
<name>A0A7S3DQZ2_9STRA</name>
<evidence type="ECO:0000256" key="2">
    <source>
        <dbReference type="ARBA" id="ARBA00022642"/>
    </source>
</evidence>
<dbReference type="GO" id="GO:0005524">
    <property type="term" value="F:ATP binding"/>
    <property type="evidence" value="ECO:0007669"/>
    <property type="project" value="UniProtKB-KW"/>
</dbReference>